<dbReference type="InterPro" id="IPR001873">
    <property type="entry name" value="ENaC"/>
</dbReference>
<evidence type="ECO:0000313" key="17">
    <source>
        <dbReference type="WBParaSite" id="GPLIN_001144300"/>
    </source>
</evidence>
<evidence type="ECO:0000313" key="16">
    <source>
        <dbReference type="Proteomes" id="UP000050741"/>
    </source>
</evidence>
<keyword evidence="16" id="KW-1185">Reference proteome</keyword>
<keyword evidence="11 13" id="KW-0739">Sodium transport</keyword>
<accession>A0A183CEY8</accession>
<feature type="transmembrane region" description="Helical" evidence="15">
    <location>
        <begin position="723"/>
        <end position="746"/>
    </location>
</feature>
<evidence type="ECO:0000256" key="13">
    <source>
        <dbReference type="RuleBase" id="RU000679"/>
    </source>
</evidence>
<evidence type="ECO:0000256" key="6">
    <source>
        <dbReference type="ARBA" id="ARBA00022989"/>
    </source>
</evidence>
<feature type="compositionally biased region" description="Acidic residues" evidence="14">
    <location>
        <begin position="362"/>
        <end position="382"/>
    </location>
</feature>
<evidence type="ECO:0000256" key="14">
    <source>
        <dbReference type="SAM" id="MobiDB-lite"/>
    </source>
</evidence>
<evidence type="ECO:0000256" key="1">
    <source>
        <dbReference type="ARBA" id="ARBA00004141"/>
    </source>
</evidence>
<dbReference type="Pfam" id="PF00858">
    <property type="entry name" value="ASC"/>
    <property type="match status" value="2"/>
</dbReference>
<comment type="similarity">
    <text evidence="2 13">Belongs to the amiloride-sensitive sodium channel (TC 1.A.6) family.</text>
</comment>
<evidence type="ECO:0000256" key="5">
    <source>
        <dbReference type="ARBA" id="ARBA00022692"/>
    </source>
</evidence>
<feature type="region of interest" description="Disordered" evidence="14">
    <location>
        <begin position="359"/>
        <end position="385"/>
    </location>
</feature>
<keyword evidence="5 13" id="KW-0812">Transmembrane</keyword>
<feature type="compositionally biased region" description="Basic and acidic residues" evidence="14">
    <location>
        <begin position="243"/>
        <end position="260"/>
    </location>
</feature>
<evidence type="ECO:0000256" key="9">
    <source>
        <dbReference type="ARBA" id="ARBA00023136"/>
    </source>
</evidence>
<keyword evidence="9 15" id="KW-0472">Membrane</keyword>
<dbReference type="Gene3D" id="2.60.470.10">
    <property type="entry name" value="Acid-sensing ion channels like domains"/>
    <property type="match status" value="1"/>
</dbReference>
<dbReference type="Gene3D" id="1.10.287.770">
    <property type="entry name" value="YojJ-like"/>
    <property type="match status" value="1"/>
</dbReference>
<keyword evidence="6 15" id="KW-1133">Transmembrane helix</keyword>
<keyword evidence="3 13" id="KW-0813">Transport</keyword>
<evidence type="ECO:0000256" key="7">
    <source>
        <dbReference type="ARBA" id="ARBA00023053"/>
    </source>
</evidence>
<keyword evidence="12 13" id="KW-0407">Ion channel</keyword>
<dbReference type="PANTHER" id="PTHR11690:SF296">
    <property type="entry name" value="DEGENERIN-LIKE PROTEIN DEL-10"/>
    <property type="match status" value="1"/>
</dbReference>
<evidence type="ECO:0000256" key="11">
    <source>
        <dbReference type="ARBA" id="ARBA00023201"/>
    </source>
</evidence>
<evidence type="ECO:0000256" key="3">
    <source>
        <dbReference type="ARBA" id="ARBA00022448"/>
    </source>
</evidence>
<reference evidence="16" key="1">
    <citation type="submission" date="2014-05" db="EMBL/GenBank/DDBJ databases">
        <title>The genome and life-stage specific transcriptomes of Globodera pallida elucidate key aspects of plant parasitism by a cyst nematode.</title>
        <authorList>
            <person name="Cotton J.A."/>
            <person name="Lilley C.J."/>
            <person name="Jones L.M."/>
            <person name="Kikuchi T."/>
            <person name="Reid A.J."/>
            <person name="Thorpe P."/>
            <person name="Tsai I.J."/>
            <person name="Beasley H."/>
            <person name="Blok V."/>
            <person name="Cock P.J.A."/>
            <person name="Van den Akker S.E."/>
            <person name="Holroyd N."/>
            <person name="Hunt M."/>
            <person name="Mantelin S."/>
            <person name="Naghra H."/>
            <person name="Pain A."/>
            <person name="Palomares-Rius J.E."/>
            <person name="Zarowiecki M."/>
            <person name="Berriman M."/>
            <person name="Jones J.T."/>
            <person name="Urwin P.E."/>
        </authorList>
    </citation>
    <scope>NUCLEOTIDE SEQUENCE [LARGE SCALE GENOMIC DNA]</scope>
    <source>
        <strain evidence="16">Lindley</strain>
    </source>
</reference>
<keyword evidence="4 13" id="KW-0894">Sodium channel</keyword>
<evidence type="ECO:0000256" key="2">
    <source>
        <dbReference type="ARBA" id="ARBA00007193"/>
    </source>
</evidence>
<dbReference type="AlphaFoldDB" id="A0A183CEY8"/>
<dbReference type="Proteomes" id="UP000050741">
    <property type="component" value="Unassembled WGS sequence"/>
</dbReference>
<protein>
    <submittedName>
        <fullName evidence="17">Amiloride-sensitive sodium channel</fullName>
    </submittedName>
</protein>
<keyword evidence="7" id="KW-0915">Sodium</keyword>
<organism evidence="16 17">
    <name type="scientific">Globodera pallida</name>
    <name type="common">Potato cyst nematode worm</name>
    <name type="synonym">Heterodera pallida</name>
    <dbReference type="NCBI Taxonomy" id="36090"/>
    <lineage>
        <taxon>Eukaryota</taxon>
        <taxon>Metazoa</taxon>
        <taxon>Ecdysozoa</taxon>
        <taxon>Nematoda</taxon>
        <taxon>Chromadorea</taxon>
        <taxon>Rhabditida</taxon>
        <taxon>Tylenchina</taxon>
        <taxon>Tylenchomorpha</taxon>
        <taxon>Tylenchoidea</taxon>
        <taxon>Heteroderidae</taxon>
        <taxon>Heteroderinae</taxon>
        <taxon>Globodera</taxon>
    </lineage>
</organism>
<dbReference type="PRINTS" id="PR01078">
    <property type="entry name" value="AMINACHANNEL"/>
</dbReference>
<evidence type="ECO:0000256" key="10">
    <source>
        <dbReference type="ARBA" id="ARBA00023180"/>
    </source>
</evidence>
<dbReference type="GO" id="GO:0015280">
    <property type="term" value="F:ligand-gated sodium channel activity"/>
    <property type="evidence" value="ECO:0007669"/>
    <property type="project" value="TreeGrafter"/>
</dbReference>
<evidence type="ECO:0000256" key="12">
    <source>
        <dbReference type="ARBA" id="ARBA00023303"/>
    </source>
</evidence>
<keyword evidence="10" id="KW-0325">Glycoprotein</keyword>
<comment type="subcellular location">
    <subcellularLocation>
        <location evidence="1">Membrane</location>
        <topology evidence="1">Multi-pass membrane protein</topology>
    </subcellularLocation>
</comment>
<reference evidence="17" key="2">
    <citation type="submission" date="2016-06" db="UniProtKB">
        <authorList>
            <consortium name="WormBaseParasite"/>
        </authorList>
    </citation>
    <scope>IDENTIFICATION</scope>
</reference>
<dbReference type="WBParaSite" id="GPLIN_001144300">
    <property type="protein sequence ID" value="GPLIN_001144300"/>
    <property type="gene ID" value="GPLIN_001144300"/>
</dbReference>
<keyword evidence="8 13" id="KW-0406">Ion transport</keyword>
<evidence type="ECO:0000256" key="4">
    <source>
        <dbReference type="ARBA" id="ARBA00022461"/>
    </source>
</evidence>
<dbReference type="GO" id="GO:0005886">
    <property type="term" value="C:plasma membrane"/>
    <property type="evidence" value="ECO:0007669"/>
    <property type="project" value="TreeGrafter"/>
</dbReference>
<name>A0A183CEY8_GLOPA</name>
<dbReference type="PANTHER" id="PTHR11690">
    <property type="entry name" value="AMILORIDE-SENSITIVE SODIUM CHANNEL-RELATED"/>
    <property type="match status" value="1"/>
</dbReference>
<sequence>MLRYTWLVLIILFICLCFYQIGAQAMMYWLTPVATNIIAMYPESLAFPVIAVCNNNQNRLSWLTGENIQGRRPNSSAPIWFRRQLNESDVFDRVMLNSWDMDAGRFLRTAAHQRSRMIVRCELPNGSQCSPKDFRPLWTLTGLCWAINTDPDRPMQVTGAGPGNALRLLVNVERYERIESCTPKLRARSLPGVKVLIINQTDIPASYLEGVNVPAGFTMDIPFWMRQRQKLPGRDCVVFSSSEDAKRSPEEKEKDTSEREDARGCLMSSYLGEVERRCNCSMRQAFLQRAADTSPGKGRFTPCNVLQYFDCVQAVLEWAKNKGFSNFRHCPVPCESIDYTAWQDMNELPANIFPRIISFGNNDEEDDDEANDSGEEDEENSDELNSQNYHHCAHNQMLRGQQVLRIKKAARDALEKQARFQEDIQIRTRRMIAQLRRSVERLIQMRWGWRQEHFLGVQRRLAERLRCYDEVPRTHANVFNAMANPKPQGEEERAQQLQELLLGEQRNNGTKRAKSIEEVRWTFGQRAETRHREMLMARELTSRIYSLFSADSFTKRLPSGLERMDKVLQLIKMYEGGQMSRKSWAERMQTRNMRHFLEEDLYEDWHNLIVRDMEQNVLEVVQKIEDLVPLLYQNTSNGTAILCIFNGIRNETAQMLREFQRAMYELQSALTVLFRKELPEYLQNMEFGPKENFAQVNVFLHKMNIEYWRQEPTYSIWSFFCDIGATMSLFLGASMLTIIEVLYFVLRHSRIYRSIAVWRHRKNPLATAEDNDGADAAQKVSVNKDRTSFVLV</sequence>
<proteinExistence type="inferred from homology"/>
<evidence type="ECO:0000256" key="8">
    <source>
        <dbReference type="ARBA" id="ARBA00023065"/>
    </source>
</evidence>
<feature type="region of interest" description="Disordered" evidence="14">
    <location>
        <begin position="240"/>
        <end position="260"/>
    </location>
</feature>
<evidence type="ECO:0000256" key="15">
    <source>
        <dbReference type="SAM" id="Phobius"/>
    </source>
</evidence>